<sequence length="121" mass="13687">MDLNRISICKLPPNCNKTDQYLKKAVEEARFDDQERLVGCAFDKDSLSLPSPTALSGNREIVQKNNVPENCYSSSRPHRAAVVAKEDGRGRGTFNIYVLLIGDVSSWERRRLYWYGGSVPH</sequence>
<dbReference type="EMBL" id="JAACXV010013830">
    <property type="protein sequence ID" value="KAF7272161.1"/>
    <property type="molecule type" value="Genomic_DNA"/>
</dbReference>
<evidence type="ECO:0000313" key="1">
    <source>
        <dbReference type="EMBL" id="KAF7272161.1"/>
    </source>
</evidence>
<comment type="caution">
    <text evidence="1">The sequence shown here is derived from an EMBL/GenBank/DDBJ whole genome shotgun (WGS) entry which is preliminary data.</text>
</comment>
<evidence type="ECO:0000313" key="2">
    <source>
        <dbReference type="Proteomes" id="UP000625711"/>
    </source>
</evidence>
<keyword evidence="2" id="KW-1185">Reference proteome</keyword>
<reference evidence="1" key="1">
    <citation type="submission" date="2020-08" db="EMBL/GenBank/DDBJ databases">
        <title>Genome sequencing and assembly of the red palm weevil Rhynchophorus ferrugineus.</title>
        <authorList>
            <person name="Dias G.B."/>
            <person name="Bergman C.M."/>
            <person name="Manee M."/>
        </authorList>
    </citation>
    <scope>NUCLEOTIDE SEQUENCE</scope>
    <source>
        <strain evidence="1">AA-2017</strain>
        <tissue evidence="1">Whole larva</tissue>
    </source>
</reference>
<name>A0A834M8I4_RHYFE</name>
<gene>
    <name evidence="1" type="ORF">GWI33_015033</name>
</gene>
<accession>A0A834M8I4</accession>
<dbReference type="AlphaFoldDB" id="A0A834M8I4"/>
<protein>
    <submittedName>
        <fullName evidence="1">Uncharacterized protein</fullName>
    </submittedName>
</protein>
<organism evidence="1 2">
    <name type="scientific">Rhynchophorus ferrugineus</name>
    <name type="common">Red palm weevil</name>
    <name type="synonym">Curculio ferrugineus</name>
    <dbReference type="NCBI Taxonomy" id="354439"/>
    <lineage>
        <taxon>Eukaryota</taxon>
        <taxon>Metazoa</taxon>
        <taxon>Ecdysozoa</taxon>
        <taxon>Arthropoda</taxon>
        <taxon>Hexapoda</taxon>
        <taxon>Insecta</taxon>
        <taxon>Pterygota</taxon>
        <taxon>Neoptera</taxon>
        <taxon>Endopterygota</taxon>
        <taxon>Coleoptera</taxon>
        <taxon>Polyphaga</taxon>
        <taxon>Cucujiformia</taxon>
        <taxon>Curculionidae</taxon>
        <taxon>Dryophthorinae</taxon>
        <taxon>Rhynchophorus</taxon>
    </lineage>
</organism>
<proteinExistence type="predicted"/>
<dbReference type="Proteomes" id="UP000625711">
    <property type="component" value="Unassembled WGS sequence"/>
</dbReference>